<dbReference type="InterPro" id="IPR011006">
    <property type="entry name" value="CheY-like_superfamily"/>
</dbReference>
<dbReference type="FunFam" id="1.10.10.10:FF:000005">
    <property type="entry name" value="Two-component system response regulator"/>
    <property type="match status" value="1"/>
</dbReference>
<keyword evidence="5" id="KW-0804">Transcription</keyword>
<feature type="modified residue" description="4-aspartylphosphate" evidence="6">
    <location>
        <position position="52"/>
    </location>
</feature>
<dbReference type="GO" id="GO:0032993">
    <property type="term" value="C:protein-DNA complex"/>
    <property type="evidence" value="ECO:0007669"/>
    <property type="project" value="TreeGrafter"/>
</dbReference>
<dbReference type="CDD" id="cd19935">
    <property type="entry name" value="REC_OmpR_CusR-like"/>
    <property type="match status" value="1"/>
</dbReference>
<feature type="domain" description="Response regulatory" evidence="8">
    <location>
        <begin position="3"/>
        <end position="116"/>
    </location>
</feature>
<protein>
    <submittedName>
        <fullName evidence="11">DNA-binding response regulator</fullName>
    </submittedName>
</protein>
<feature type="DNA-binding region" description="OmpR/PhoB-type" evidence="7">
    <location>
        <begin position="127"/>
        <end position="225"/>
    </location>
</feature>
<dbReference type="PROSITE" id="PS50110">
    <property type="entry name" value="RESPONSE_REGULATORY"/>
    <property type="match status" value="1"/>
</dbReference>
<evidence type="ECO:0000256" key="3">
    <source>
        <dbReference type="ARBA" id="ARBA00023015"/>
    </source>
</evidence>
<feature type="domain" description="OmpR/PhoB-type" evidence="9">
    <location>
        <begin position="127"/>
        <end position="225"/>
    </location>
</feature>
<dbReference type="Proteomes" id="UP000276178">
    <property type="component" value="Unassembled WGS sequence"/>
</dbReference>
<evidence type="ECO:0000313" key="11">
    <source>
        <dbReference type="EMBL" id="RNB53770.1"/>
    </source>
</evidence>
<evidence type="ECO:0000256" key="4">
    <source>
        <dbReference type="ARBA" id="ARBA00023125"/>
    </source>
</evidence>
<dbReference type="PANTHER" id="PTHR48111:SF22">
    <property type="entry name" value="REGULATOR OF RPOS"/>
    <property type="match status" value="1"/>
</dbReference>
<dbReference type="SUPFAM" id="SSF52172">
    <property type="entry name" value="CheY-like"/>
    <property type="match status" value="1"/>
</dbReference>
<keyword evidence="2" id="KW-0902">Two-component regulatory system</keyword>
<name>A0A3M8ARF3_9BACL</name>
<dbReference type="EMBL" id="RHHN01000046">
    <property type="protein sequence ID" value="RNB53770.1"/>
    <property type="molecule type" value="Genomic_DNA"/>
</dbReference>
<gene>
    <name evidence="10" type="ORF">BAG01nite_43250</name>
    <name evidence="11" type="ORF">EB820_15560</name>
</gene>
<evidence type="ECO:0000256" key="7">
    <source>
        <dbReference type="PROSITE-ProRule" id="PRU01091"/>
    </source>
</evidence>
<evidence type="ECO:0000313" key="12">
    <source>
        <dbReference type="Proteomes" id="UP000276178"/>
    </source>
</evidence>
<dbReference type="Pfam" id="PF00072">
    <property type="entry name" value="Response_reg"/>
    <property type="match status" value="1"/>
</dbReference>
<dbReference type="FunFam" id="3.40.50.2300:FF:000001">
    <property type="entry name" value="DNA-binding response regulator PhoB"/>
    <property type="match status" value="1"/>
</dbReference>
<dbReference type="RefSeq" id="WP_005830069.1">
    <property type="nucleotide sequence ID" value="NZ_BJOD01000063.1"/>
</dbReference>
<dbReference type="Gene3D" id="6.10.250.690">
    <property type="match status" value="1"/>
</dbReference>
<dbReference type="InterPro" id="IPR016032">
    <property type="entry name" value="Sig_transdc_resp-reg_C-effctor"/>
</dbReference>
<dbReference type="Pfam" id="PF00486">
    <property type="entry name" value="Trans_reg_C"/>
    <property type="match status" value="1"/>
</dbReference>
<organism evidence="11 12">
    <name type="scientific">Brevibacillus agri</name>
    <dbReference type="NCBI Taxonomy" id="51101"/>
    <lineage>
        <taxon>Bacteria</taxon>
        <taxon>Bacillati</taxon>
        <taxon>Bacillota</taxon>
        <taxon>Bacilli</taxon>
        <taxon>Bacillales</taxon>
        <taxon>Paenibacillaceae</taxon>
        <taxon>Brevibacillus</taxon>
    </lineage>
</organism>
<keyword evidence="3" id="KW-0805">Transcription regulation</keyword>
<dbReference type="GO" id="GO:0000976">
    <property type="term" value="F:transcription cis-regulatory region binding"/>
    <property type="evidence" value="ECO:0007669"/>
    <property type="project" value="TreeGrafter"/>
</dbReference>
<accession>A0A3M8ARF3</accession>
<evidence type="ECO:0000256" key="5">
    <source>
        <dbReference type="ARBA" id="ARBA00023163"/>
    </source>
</evidence>
<dbReference type="InterPro" id="IPR001789">
    <property type="entry name" value="Sig_transdc_resp-reg_receiver"/>
</dbReference>
<dbReference type="OrthoDB" id="9790442at2"/>
<keyword evidence="4 7" id="KW-0238">DNA-binding</keyword>
<dbReference type="InterPro" id="IPR001867">
    <property type="entry name" value="OmpR/PhoB-type_DNA-bd"/>
</dbReference>
<evidence type="ECO:0000313" key="13">
    <source>
        <dbReference type="Proteomes" id="UP000317180"/>
    </source>
</evidence>
<evidence type="ECO:0000256" key="2">
    <source>
        <dbReference type="ARBA" id="ARBA00023012"/>
    </source>
</evidence>
<dbReference type="GeneID" id="82813325"/>
<dbReference type="AlphaFoldDB" id="A0A3M8ARF3"/>
<sequence>MKRVLLIEDEKNMARFIELELRHESFFVAVADEGRTGLDLALKEEWDLILLDLMLPEMDGMEVCRKIRERKKTPIIMLTARDSVDDRVSGLDSGADDYIPKPFAIEELLARMRVVFRRQEEQTDALRAKLVFRELTVDLEARTVAKGGQSLELTKREYDLLVMFMKNINRVLPRDVLLDTVWGYESAVETNVVDVYVRYLRNKIDAPEERSYIQSVRGIGYVMRK</sequence>
<evidence type="ECO:0000256" key="1">
    <source>
        <dbReference type="ARBA" id="ARBA00022553"/>
    </source>
</evidence>
<proteinExistence type="predicted"/>
<evidence type="ECO:0000256" key="6">
    <source>
        <dbReference type="PROSITE-ProRule" id="PRU00169"/>
    </source>
</evidence>
<dbReference type="GO" id="GO:0000156">
    <property type="term" value="F:phosphorelay response regulator activity"/>
    <property type="evidence" value="ECO:0007669"/>
    <property type="project" value="TreeGrafter"/>
</dbReference>
<keyword evidence="13" id="KW-1185">Reference proteome</keyword>
<dbReference type="CDD" id="cd00383">
    <property type="entry name" value="trans_reg_C"/>
    <property type="match status" value="1"/>
</dbReference>
<dbReference type="InterPro" id="IPR039420">
    <property type="entry name" value="WalR-like"/>
</dbReference>
<dbReference type="PROSITE" id="PS51755">
    <property type="entry name" value="OMPR_PHOB"/>
    <property type="match status" value="1"/>
</dbReference>
<reference evidence="10 13" key="2">
    <citation type="submission" date="2019-06" db="EMBL/GenBank/DDBJ databases">
        <title>Whole genome shotgun sequence of Brevibacillus agri NBRC 15538.</title>
        <authorList>
            <person name="Hosoyama A."/>
            <person name="Uohara A."/>
            <person name="Ohji S."/>
            <person name="Ichikawa N."/>
        </authorList>
    </citation>
    <scope>NUCLEOTIDE SEQUENCE [LARGE SCALE GENOMIC DNA]</scope>
    <source>
        <strain evidence="10 13">NBRC 15538</strain>
    </source>
</reference>
<dbReference type="SUPFAM" id="SSF46894">
    <property type="entry name" value="C-terminal effector domain of the bipartite response regulators"/>
    <property type="match status" value="1"/>
</dbReference>
<dbReference type="Gene3D" id="3.40.50.2300">
    <property type="match status" value="1"/>
</dbReference>
<dbReference type="InterPro" id="IPR036388">
    <property type="entry name" value="WH-like_DNA-bd_sf"/>
</dbReference>
<evidence type="ECO:0000313" key="10">
    <source>
        <dbReference type="EMBL" id="GED28223.1"/>
    </source>
</evidence>
<dbReference type="GO" id="GO:0005829">
    <property type="term" value="C:cytosol"/>
    <property type="evidence" value="ECO:0007669"/>
    <property type="project" value="TreeGrafter"/>
</dbReference>
<evidence type="ECO:0000259" key="9">
    <source>
        <dbReference type="PROSITE" id="PS51755"/>
    </source>
</evidence>
<dbReference type="Gene3D" id="1.10.10.10">
    <property type="entry name" value="Winged helix-like DNA-binding domain superfamily/Winged helix DNA-binding domain"/>
    <property type="match status" value="1"/>
</dbReference>
<dbReference type="EMBL" id="BJOD01000063">
    <property type="protein sequence ID" value="GED28223.1"/>
    <property type="molecule type" value="Genomic_DNA"/>
</dbReference>
<reference evidence="11 12" key="1">
    <citation type="submission" date="2018-10" db="EMBL/GenBank/DDBJ databases">
        <title>Phylogenomics of Brevibacillus.</title>
        <authorList>
            <person name="Dunlap C."/>
        </authorList>
    </citation>
    <scope>NUCLEOTIDE SEQUENCE [LARGE SCALE GENOMIC DNA]</scope>
    <source>
        <strain evidence="11 12">NRRL NRS 1219</strain>
    </source>
</reference>
<keyword evidence="1 6" id="KW-0597">Phosphoprotein</keyword>
<comment type="caution">
    <text evidence="11">The sequence shown here is derived from an EMBL/GenBank/DDBJ whole genome shotgun (WGS) entry which is preliminary data.</text>
</comment>
<evidence type="ECO:0000259" key="8">
    <source>
        <dbReference type="PROSITE" id="PS50110"/>
    </source>
</evidence>
<dbReference type="Proteomes" id="UP000317180">
    <property type="component" value="Unassembled WGS sequence"/>
</dbReference>
<dbReference type="GO" id="GO:0006355">
    <property type="term" value="P:regulation of DNA-templated transcription"/>
    <property type="evidence" value="ECO:0007669"/>
    <property type="project" value="InterPro"/>
</dbReference>
<dbReference type="SMART" id="SM00448">
    <property type="entry name" value="REC"/>
    <property type="match status" value="1"/>
</dbReference>
<dbReference type="PANTHER" id="PTHR48111">
    <property type="entry name" value="REGULATOR OF RPOS"/>
    <property type="match status" value="1"/>
</dbReference>
<dbReference type="SMART" id="SM00862">
    <property type="entry name" value="Trans_reg_C"/>
    <property type="match status" value="1"/>
</dbReference>